<dbReference type="Pfam" id="PF04542">
    <property type="entry name" value="Sigma70_r2"/>
    <property type="match status" value="1"/>
</dbReference>
<dbReference type="EMBL" id="JAGHKO010000024">
    <property type="protein sequence ID" value="MBO9205425.1"/>
    <property type="molecule type" value="Genomic_DNA"/>
</dbReference>
<reference evidence="3 4" key="1">
    <citation type="submission" date="2021-03" db="EMBL/GenBank/DDBJ databases">
        <title>Assistant Professor.</title>
        <authorList>
            <person name="Huq M.A."/>
        </authorList>
    </citation>
    <scope>NUCLEOTIDE SEQUENCE [LARGE SCALE GENOMIC DNA]</scope>
    <source>
        <strain evidence="3 4">MAH-29</strain>
    </source>
</reference>
<feature type="domain" description="DUF6596" evidence="2">
    <location>
        <begin position="194"/>
        <end position="295"/>
    </location>
</feature>
<comment type="caution">
    <text evidence="3">The sequence shown here is derived from an EMBL/GenBank/DDBJ whole genome shotgun (WGS) entry which is preliminary data.</text>
</comment>
<proteinExistence type="predicted"/>
<evidence type="ECO:0000313" key="3">
    <source>
        <dbReference type="EMBL" id="MBO9205425.1"/>
    </source>
</evidence>
<dbReference type="PANTHER" id="PTHR47756:SF2">
    <property type="entry name" value="BLL6612 PROTEIN"/>
    <property type="match status" value="1"/>
</dbReference>
<dbReference type="RefSeq" id="WP_209144979.1">
    <property type="nucleotide sequence ID" value="NZ_JAGHKO010000024.1"/>
</dbReference>
<dbReference type="Proteomes" id="UP000677244">
    <property type="component" value="Unassembled WGS sequence"/>
</dbReference>
<dbReference type="Pfam" id="PF20239">
    <property type="entry name" value="DUF6596"/>
    <property type="match status" value="1"/>
</dbReference>
<sequence length="423" mass="48333">MRTLQVTISSMEQTALIPHLFRTEYRKIVSVLCKLFGIDHIEIAEDIVSDTFLLASELWGLKGLPENPAAWLYTVAKNKTKDYLKRNTLFAQNISKEIKYTTTTSEEIEIDLSVKNINDSQLAMMFVVCHPCNAPEAQIGLALNLLCGFGVDEIASAFLTNKTVIYKRLQRAKEKLRIEKIKIEQPTTTEINDRLPAVLMTLYLLFNEGYYSASQDITLRKDLCLEAMRLTYMLIENEQLNKPAANALLSLMCFHSSRFDSRLNQQGEIVLYQDQDTARWNQELIEKGEYFLNQASEGDTLSKYHLEAGIAYWHTIKADTVNKWENILQLYNHLLLIEYSPIAALNRTYALAKARTKKEAIIEAEKINLTGNHLYHSLLGELYMSIDNTKAIAHFNNALTLTHSTADKTLINKKIQLCEQPIK</sequence>
<feature type="domain" description="RNA polymerase sigma-70 region 2" evidence="1">
    <location>
        <begin position="20"/>
        <end position="87"/>
    </location>
</feature>
<name>A0ABS3Z5H8_9BACT</name>
<dbReference type="InterPro" id="IPR046531">
    <property type="entry name" value="DUF6596"/>
</dbReference>
<gene>
    <name evidence="3" type="ORF">J7I42_34365</name>
</gene>
<protein>
    <recommendedName>
        <fullName evidence="5">RNA polymerase subunit sigma</fullName>
    </recommendedName>
</protein>
<dbReference type="SUPFAM" id="SSF88946">
    <property type="entry name" value="Sigma2 domain of RNA polymerase sigma factors"/>
    <property type="match status" value="1"/>
</dbReference>
<dbReference type="InterPro" id="IPR007627">
    <property type="entry name" value="RNA_pol_sigma70_r2"/>
</dbReference>
<dbReference type="InterPro" id="IPR013325">
    <property type="entry name" value="RNA_pol_sigma_r2"/>
</dbReference>
<dbReference type="PANTHER" id="PTHR47756">
    <property type="entry name" value="BLL6612 PROTEIN-RELATED"/>
    <property type="match status" value="1"/>
</dbReference>
<organism evidence="3 4">
    <name type="scientific">Niastella soli</name>
    <dbReference type="NCBI Taxonomy" id="2821487"/>
    <lineage>
        <taxon>Bacteria</taxon>
        <taxon>Pseudomonadati</taxon>
        <taxon>Bacteroidota</taxon>
        <taxon>Chitinophagia</taxon>
        <taxon>Chitinophagales</taxon>
        <taxon>Chitinophagaceae</taxon>
        <taxon>Niastella</taxon>
    </lineage>
</organism>
<evidence type="ECO:0000259" key="1">
    <source>
        <dbReference type="Pfam" id="PF04542"/>
    </source>
</evidence>
<evidence type="ECO:0000313" key="4">
    <source>
        <dbReference type="Proteomes" id="UP000677244"/>
    </source>
</evidence>
<keyword evidence="4" id="KW-1185">Reference proteome</keyword>
<dbReference type="Gene3D" id="1.10.1740.10">
    <property type="match status" value="1"/>
</dbReference>
<accession>A0ABS3Z5H8</accession>
<evidence type="ECO:0000259" key="2">
    <source>
        <dbReference type="Pfam" id="PF20239"/>
    </source>
</evidence>
<evidence type="ECO:0008006" key="5">
    <source>
        <dbReference type="Google" id="ProtNLM"/>
    </source>
</evidence>